<keyword evidence="1" id="KW-1185">Reference proteome</keyword>
<dbReference type="Proteomes" id="UP001652625">
    <property type="component" value="Chromosome 03"/>
</dbReference>
<reference evidence="2" key="1">
    <citation type="submission" date="2025-08" db="UniProtKB">
        <authorList>
            <consortium name="RefSeq"/>
        </authorList>
    </citation>
    <scope>IDENTIFICATION</scope>
</reference>
<dbReference type="Gene3D" id="1.25.10.10">
    <property type="entry name" value="Leucine-rich Repeat Variant"/>
    <property type="match status" value="2"/>
</dbReference>
<protein>
    <submittedName>
        <fullName evidence="2">Armadillo repeat-containing protein 2 isoform X3</fullName>
    </submittedName>
</protein>
<dbReference type="PANTHER" id="PTHR21356:SF1">
    <property type="entry name" value="ARMADILLO REPEAT-CONTAINING PROTEIN 2"/>
    <property type="match status" value="1"/>
</dbReference>
<dbReference type="InterPro" id="IPR016024">
    <property type="entry name" value="ARM-type_fold"/>
</dbReference>
<gene>
    <name evidence="2" type="primary">LOC101235917</name>
</gene>
<evidence type="ECO:0000313" key="1">
    <source>
        <dbReference type="Proteomes" id="UP001652625"/>
    </source>
</evidence>
<name>A0ABM4BKC2_HYDVU</name>
<dbReference type="InterPro" id="IPR011989">
    <property type="entry name" value="ARM-like"/>
</dbReference>
<dbReference type="RefSeq" id="XP_065649490.1">
    <property type="nucleotide sequence ID" value="XM_065793418.1"/>
</dbReference>
<dbReference type="PANTHER" id="PTHR21356">
    <property type="entry name" value="ARMADILLO REPEAT CONTAINING 2"/>
    <property type="match status" value="1"/>
</dbReference>
<evidence type="ECO:0000313" key="2">
    <source>
        <dbReference type="RefSeq" id="XP_065649490.1"/>
    </source>
</evidence>
<accession>A0ABM4BKC2</accession>
<dbReference type="InterPro" id="IPR000225">
    <property type="entry name" value="Armadillo"/>
</dbReference>
<sequence>MKPSPPKVLRTQKPISRPFYEFHTKSSAQIVAEARSTIRSLDTKRPYTPLDSLPRLLVSDNKLDFSSFSIDSRPSTGKKLSPIKDGEELVQQQCYVIPRNKVVKIDKSSIKSENTHGLLPSLKSRPSLTQSCISEPIIKVSSYTTTKETEDYVKTWLNKCNNSEDKSKVLHSKYDRKRFEENITPLLKQMELNHLHEDYGSLIINFDILFKTLQFEDMLGKNKLEPKQRSEVLSTALKCSEEKIPLVLLKLSKLFLALEVTGKNLEIVSKILFHLAQERENDLLFVKEKMFDAILQVLKMIDKSERLKCLIFLCGTLKLVSENCKIIPELVQCNVLNVLVNVLGVIEKFYKAKNQTTDCPHAVLQTYVLQVVSTFANLANEDSLHEEFVSCKIPHVLFSTIDIYNEDEGIALSYCRVISKLTVNEKWCVHLHNESFYKNQVQLLRKHHLNKDIAVRIFFIIGNLASYLIECRNIFTFQTECLDLVVSVVNLYVEKCRFDIEPLTKVEESKLQLTKVVSKDEDVIIKAVRVIANLSMSKECAQAFCNKKKCIDTFIIILGNQNVSFELRNNVIATINNLAYFATNECYFSTTRVSITEAIIKLLFSVEVKTEALRALGNLTQNKDVRETLIQNNFGENVSELLDSSNQELLFSVCGLLVNMVVDKQCILKQQNVIPKLINLLRNLSENDWCLAALICQIFCNYTDELTNIEFFFNQEESDDIVTILNEFIDPVLALDYEKSEIDEDTINWLKQSWYEDFFPVACKLLQRFNNVPFNDKTN</sequence>
<dbReference type="GeneID" id="101235917"/>
<dbReference type="SMART" id="SM00185">
    <property type="entry name" value="ARM"/>
    <property type="match status" value="3"/>
</dbReference>
<proteinExistence type="predicted"/>
<organism evidence="1 2">
    <name type="scientific">Hydra vulgaris</name>
    <name type="common">Hydra</name>
    <name type="synonym">Hydra attenuata</name>
    <dbReference type="NCBI Taxonomy" id="6087"/>
    <lineage>
        <taxon>Eukaryota</taxon>
        <taxon>Metazoa</taxon>
        <taxon>Cnidaria</taxon>
        <taxon>Hydrozoa</taxon>
        <taxon>Hydroidolina</taxon>
        <taxon>Anthoathecata</taxon>
        <taxon>Aplanulata</taxon>
        <taxon>Hydridae</taxon>
        <taxon>Hydra</taxon>
    </lineage>
</organism>
<dbReference type="SUPFAM" id="SSF48371">
    <property type="entry name" value="ARM repeat"/>
    <property type="match status" value="2"/>
</dbReference>
<dbReference type="InterPro" id="IPR038905">
    <property type="entry name" value="ARMC2"/>
</dbReference>